<reference evidence="2 3" key="1">
    <citation type="journal article" date="2015" name="Antonie Van Leeuwenhoek">
        <title>Bosea vaviloviae sp. nov., a new species of slow-growing rhizobia isolated from nodules of the relict species Vavilovia formosa (Stev.) Fed.</title>
        <authorList>
            <person name="Safronova V.I."/>
            <person name="Kuznetsova I.G."/>
            <person name="Sazanova A.L."/>
            <person name="Kimeklis A.K."/>
            <person name="Belimov A.A."/>
            <person name="Andronov E.E."/>
            <person name="Pinaev A.G."/>
            <person name="Chizhevskaya E.P."/>
            <person name="Pukhaev A.R."/>
            <person name="Popov K.P."/>
            <person name="Willems A."/>
            <person name="Tikhonovich I.A."/>
        </authorList>
    </citation>
    <scope>NUCLEOTIDE SEQUENCE [LARGE SCALE GENOMIC DNA]</scope>
    <source>
        <strain evidence="2 3">Vaf18</strain>
    </source>
</reference>
<protein>
    <submittedName>
        <fullName evidence="2">Uncharacterized protein</fullName>
    </submittedName>
</protein>
<evidence type="ECO:0000313" key="2">
    <source>
        <dbReference type="EMBL" id="AOO81030.1"/>
    </source>
</evidence>
<evidence type="ECO:0000256" key="1">
    <source>
        <dbReference type="SAM" id="MobiDB-lite"/>
    </source>
</evidence>
<dbReference type="OrthoDB" id="8163049at2"/>
<dbReference type="Proteomes" id="UP000094969">
    <property type="component" value="Chromosome"/>
</dbReference>
<feature type="region of interest" description="Disordered" evidence="1">
    <location>
        <begin position="77"/>
        <end position="98"/>
    </location>
</feature>
<evidence type="ECO:0000313" key="3">
    <source>
        <dbReference type="Proteomes" id="UP000094969"/>
    </source>
</evidence>
<dbReference type="KEGG" id="bvv:BHK69_11665"/>
<dbReference type="RefSeq" id="WP_069690245.1">
    <property type="nucleotide sequence ID" value="NZ_CP017147.1"/>
</dbReference>
<name>A0A1D7U106_9HYPH</name>
<accession>A0A1D7U106</accession>
<proteinExistence type="predicted"/>
<gene>
    <name evidence="2" type="ORF">BHK69_11665</name>
</gene>
<dbReference type="EMBL" id="CP017147">
    <property type="protein sequence ID" value="AOO81030.1"/>
    <property type="molecule type" value="Genomic_DNA"/>
</dbReference>
<sequence length="98" mass="9959">MAYILRSLAVIGVIALNSPVHDGKSMASSAVDAARGVAKSAGRIDSHGAVQSLTAAREAAQILAGLDPDTRQRVLSLALPGATPRPGTSEQDSKAGLR</sequence>
<keyword evidence="3" id="KW-1185">Reference proteome</keyword>
<organism evidence="2 3">
    <name type="scientific">Bosea vaviloviae</name>
    <dbReference type="NCBI Taxonomy" id="1526658"/>
    <lineage>
        <taxon>Bacteria</taxon>
        <taxon>Pseudomonadati</taxon>
        <taxon>Pseudomonadota</taxon>
        <taxon>Alphaproteobacteria</taxon>
        <taxon>Hyphomicrobiales</taxon>
        <taxon>Boseaceae</taxon>
        <taxon>Bosea</taxon>
    </lineage>
</organism>
<dbReference type="AlphaFoldDB" id="A0A1D7U106"/>